<feature type="transmembrane region" description="Helical" evidence="2">
    <location>
        <begin position="129"/>
        <end position="148"/>
    </location>
</feature>
<feature type="compositionally biased region" description="Polar residues" evidence="1">
    <location>
        <begin position="87"/>
        <end position="99"/>
    </location>
</feature>
<keyword evidence="2" id="KW-1133">Transmembrane helix</keyword>
<evidence type="ECO:0000313" key="4">
    <source>
        <dbReference type="Proteomes" id="UP000177821"/>
    </source>
</evidence>
<evidence type="ECO:0000256" key="1">
    <source>
        <dbReference type="SAM" id="MobiDB-lite"/>
    </source>
</evidence>
<name>A0A1G1WLT8_9BACT</name>
<reference evidence="3 4" key="1">
    <citation type="journal article" date="2016" name="Nat. Commun.">
        <title>Thousands of microbial genomes shed light on interconnected biogeochemical processes in an aquifer system.</title>
        <authorList>
            <person name="Anantharaman K."/>
            <person name="Brown C.T."/>
            <person name="Hug L.A."/>
            <person name="Sharon I."/>
            <person name="Castelle C.J."/>
            <person name="Probst A.J."/>
            <person name="Thomas B.C."/>
            <person name="Singh A."/>
            <person name="Wilkins M.J."/>
            <person name="Karaoz U."/>
            <person name="Brodie E.L."/>
            <person name="Williams K.H."/>
            <person name="Hubbard S.S."/>
            <person name="Banfield J.F."/>
        </authorList>
    </citation>
    <scope>NUCLEOTIDE SEQUENCE [LARGE SCALE GENOMIC DNA]</scope>
</reference>
<feature type="region of interest" description="Disordered" evidence="1">
    <location>
        <begin position="190"/>
        <end position="211"/>
    </location>
</feature>
<sequence>MKTLEFGIGTSLAKILSTLKGVEDNDITVIIPRESPLLENPLNIKILEKSASDLGKSLVFAEGVRSSPNVEEEPNLEPKTAIPSPSVPTNSLPTHSFEEPSSNVTNFNIAPSFVDRLLRFLAKKVRHSGIFLIGGVALLFLLGGYLFLENVPTAAINLYLDNQELIKEITVTGSPLVSEPDPLKKEIPLTPLTATKSSSDSAKTTGKKTVGTSATGTVTLRNYNTVTAKTFPKGTVIKATDALEGAKYILDQVVTVPQGSTSSHIDSSGKKINETDPGRKDATVTSVEVGTKYNASSGQTFVVGTEGFENVNAVASAGLSGGTSKEVTVVSETDVKNLTEKLTKQLVGNVNQEFGGKLSQGQKLVEGFSDTKVLQKDLTHQVGDEAELFGIDMELSVTGYAYNSSELETLLYIAVESSVPEGYEVAQGAEITSEVLKTEDKSITLLAKLNGYAITKVDRENLMSNLKGKSLDQAENFLRSQSNIAGFEIILSPSLPGFLNKIPTNGSKIKIEAVKKSD</sequence>
<proteinExistence type="predicted"/>
<evidence type="ECO:0000313" key="3">
    <source>
        <dbReference type="EMBL" id="OGY28679.1"/>
    </source>
</evidence>
<feature type="region of interest" description="Disordered" evidence="1">
    <location>
        <begin position="259"/>
        <end position="279"/>
    </location>
</feature>
<feature type="region of interest" description="Disordered" evidence="1">
    <location>
        <begin position="69"/>
        <end position="99"/>
    </location>
</feature>
<evidence type="ECO:0000256" key="2">
    <source>
        <dbReference type="SAM" id="Phobius"/>
    </source>
</evidence>
<dbReference type="EMBL" id="MHCX01000045">
    <property type="protein sequence ID" value="OGY28679.1"/>
    <property type="molecule type" value="Genomic_DNA"/>
</dbReference>
<gene>
    <name evidence="3" type="ORF">A3J50_01015</name>
</gene>
<feature type="compositionally biased region" description="Basic and acidic residues" evidence="1">
    <location>
        <begin position="267"/>
        <end position="279"/>
    </location>
</feature>
<keyword evidence="2" id="KW-0812">Transmembrane</keyword>
<evidence type="ECO:0008006" key="5">
    <source>
        <dbReference type="Google" id="ProtNLM"/>
    </source>
</evidence>
<comment type="caution">
    <text evidence="3">The sequence shown here is derived from an EMBL/GenBank/DDBJ whole genome shotgun (WGS) entry which is preliminary data.</text>
</comment>
<dbReference type="AlphaFoldDB" id="A0A1G1WLT8"/>
<accession>A0A1G1WLT8</accession>
<organism evidence="3 4">
    <name type="scientific">Candidatus Woykebacteria bacterium RIFCSPHIGHO2_02_FULL_43_16b</name>
    <dbReference type="NCBI Taxonomy" id="1802601"/>
    <lineage>
        <taxon>Bacteria</taxon>
        <taxon>Candidatus Woykeibacteriota</taxon>
    </lineage>
</organism>
<dbReference type="Proteomes" id="UP000177821">
    <property type="component" value="Unassembled WGS sequence"/>
</dbReference>
<feature type="compositionally biased region" description="Low complexity" evidence="1">
    <location>
        <begin position="193"/>
        <end position="209"/>
    </location>
</feature>
<keyword evidence="2" id="KW-0472">Membrane</keyword>
<protein>
    <recommendedName>
        <fullName evidence="5">Baseplate protein J-like domain-containing protein</fullName>
    </recommendedName>
</protein>